<dbReference type="Pfam" id="PF01532">
    <property type="entry name" value="Glyco_hydro_47"/>
    <property type="match status" value="1"/>
</dbReference>
<comment type="similarity">
    <text evidence="3">Belongs to the glycosyl hydrolase 47 family.</text>
</comment>
<evidence type="ECO:0000256" key="1">
    <source>
        <dbReference type="ARBA" id="ARBA00001913"/>
    </source>
</evidence>
<name>A0ABR2GMK9_9EUKA</name>
<organism evidence="6 8">
    <name type="scientific">Tritrichomonas musculus</name>
    <dbReference type="NCBI Taxonomy" id="1915356"/>
    <lineage>
        <taxon>Eukaryota</taxon>
        <taxon>Metamonada</taxon>
        <taxon>Parabasalia</taxon>
        <taxon>Tritrichomonadida</taxon>
        <taxon>Tritrichomonadidae</taxon>
        <taxon>Tritrichomonas</taxon>
    </lineage>
</organism>
<comment type="pathway">
    <text evidence="2">Protein modification; protein glycosylation.</text>
</comment>
<keyword evidence="4" id="KW-0378">Hydrolase</keyword>
<dbReference type="InterPro" id="IPR001382">
    <property type="entry name" value="Glyco_hydro_47"/>
</dbReference>
<dbReference type="EMBL" id="JAPFFF010000237">
    <property type="protein sequence ID" value="KAK8835091.1"/>
    <property type="molecule type" value="Genomic_DNA"/>
</dbReference>
<proteinExistence type="inferred from homology"/>
<dbReference type="Proteomes" id="UP001470230">
    <property type="component" value="Unassembled WGS sequence"/>
</dbReference>
<protein>
    <recommendedName>
        <fullName evidence="9">Alpha-1,2-Mannosidase</fullName>
    </recommendedName>
</protein>
<evidence type="ECO:0000313" key="7">
    <source>
        <dbReference type="EMBL" id="KAK8860703.1"/>
    </source>
</evidence>
<dbReference type="SUPFAM" id="SSF48225">
    <property type="entry name" value="Seven-hairpin glycosidases"/>
    <property type="match status" value="1"/>
</dbReference>
<evidence type="ECO:0000256" key="5">
    <source>
        <dbReference type="ARBA" id="ARBA00023157"/>
    </source>
</evidence>
<dbReference type="InterPro" id="IPR012341">
    <property type="entry name" value="6hp_glycosidase-like_sf"/>
</dbReference>
<dbReference type="InterPro" id="IPR050749">
    <property type="entry name" value="Glycosyl_Hydrolase_47"/>
</dbReference>
<comment type="cofactor">
    <cofactor evidence="1">
        <name>Ca(2+)</name>
        <dbReference type="ChEBI" id="CHEBI:29108"/>
    </cofactor>
</comment>
<gene>
    <name evidence="7" type="ORF">M9Y10_012368</name>
    <name evidence="6" type="ORF">M9Y10_018101</name>
</gene>
<accession>A0ABR2GMK9</accession>
<evidence type="ECO:0000256" key="3">
    <source>
        <dbReference type="ARBA" id="ARBA00007658"/>
    </source>
</evidence>
<evidence type="ECO:0000313" key="6">
    <source>
        <dbReference type="EMBL" id="KAK8835091.1"/>
    </source>
</evidence>
<dbReference type="EMBL" id="JAPFFF010000018">
    <property type="protein sequence ID" value="KAK8860703.1"/>
    <property type="molecule type" value="Genomic_DNA"/>
</dbReference>
<evidence type="ECO:0000313" key="8">
    <source>
        <dbReference type="Proteomes" id="UP001470230"/>
    </source>
</evidence>
<evidence type="ECO:0000256" key="2">
    <source>
        <dbReference type="ARBA" id="ARBA00004922"/>
    </source>
</evidence>
<dbReference type="InterPro" id="IPR036026">
    <property type="entry name" value="Seven-hairpin_glycosidases"/>
</dbReference>
<keyword evidence="5" id="KW-1015">Disulfide bond</keyword>
<evidence type="ECO:0000256" key="4">
    <source>
        <dbReference type="ARBA" id="ARBA00022801"/>
    </source>
</evidence>
<dbReference type="Gene3D" id="1.50.10.10">
    <property type="match status" value="1"/>
</dbReference>
<sequence>MDQNTNLINNFVLPLKLNHISFETNQKNQLTTKIQEAVSNSFNEYFQQCSNHDEYRPKTGECLSQFGFSATVFESLEVLYILDLKKEFQKAKNFIMKTFSLNQAEWINRREFWSRCIGSLLSTYILTSDSFFLMKAIEYSNSILQISITAPYVNVESKKYRNLEWIEGTSLTDIVAGLPELFTLSKLTNNESYSLKYLTILNNIPTFSNNSIFNFYNLETKKPIFDFSSFGNNIIDFFHILSIAYSIKPMKSLKEILSNFLNYIQMDENQYCVYSRYSSLFDTISIIDKNNIKIQNFENFSNFLNVVNYFLENQKDFFESNCSYNYYLPFRFDASLLRAFIRSSNEPSEKVESKVLNFIKDSRPY</sequence>
<dbReference type="PANTHER" id="PTHR11742">
    <property type="entry name" value="MANNOSYL-OLIGOSACCHARIDE ALPHA-1,2-MANNOSIDASE-RELATED"/>
    <property type="match status" value="1"/>
</dbReference>
<keyword evidence="8" id="KW-1185">Reference proteome</keyword>
<comment type="caution">
    <text evidence="6">The sequence shown here is derived from an EMBL/GenBank/DDBJ whole genome shotgun (WGS) entry which is preliminary data.</text>
</comment>
<reference evidence="6 8" key="1">
    <citation type="submission" date="2024-04" db="EMBL/GenBank/DDBJ databases">
        <title>Tritrichomonas musculus Genome.</title>
        <authorList>
            <person name="Alves-Ferreira E."/>
            <person name="Grigg M."/>
            <person name="Lorenzi H."/>
            <person name="Galac M."/>
        </authorList>
    </citation>
    <scope>NUCLEOTIDE SEQUENCE [LARGE SCALE GENOMIC DNA]</scope>
    <source>
        <strain evidence="6 8">EAF2021</strain>
    </source>
</reference>
<dbReference type="PANTHER" id="PTHR11742:SF6">
    <property type="entry name" value="MANNOSYL-OLIGOSACCHARIDE ALPHA-1,2-MANNOSIDASE IA-RELATED"/>
    <property type="match status" value="1"/>
</dbReference>
<evidence type="ECO:0008006" key="9">
    <source>
        <dbReference type="Google" id="ProtNLM"/>
    </source>
</evidence>